<feature type="region of interest" description="Disordered" evidence="2">
    <location>
        <begin position="42"/>
        <end position="112"/>
    </location>
</feature>
<feature type="compositionally biased region" description="Low complexity" evidence="2">
    <location>
        <begin position="46"/>
        <end position="60"/>
    </location>
</feature>
<dbReference type="Gene3D" id="3.30.1950.10">
    <property type="entry name" value="wza like domain"/>
    <property type="match status" value="1"/>
</dbReference>
<sequence length="658" mass="70928">MNLTPLSRSNAARTLIQWGRRSACLVGLTAGLTGLAMAADPVENRSTTTSTSTSNSTGSNADSGPVRLTAPGRERERDALRDRERGRDRDDARQRRDELDLDPLRRSTLLPPPSEFETYVQSLLPLEHPPIQRFGIDLIAGDKLPRADAENGAEVPADYVVGVGDELQIAIWGSVDADLRLTVDRTGRISIPRIGPVLVAGVRHADLSHVLQQRAAQVFRNFKLSATLGKVRSVRVYVTGFAVRPGAYTVSALSTLVNAVMLSGGPSAAGSMRRIELRRVGKPPTSFDLYDLLVRGDKAADRSLQAEDVVHFAAVGEQVAMIGSVNQPAIFELKPGETVTDLLAMAGGFAAVGERGRVLIERLTDRNDVRIVELRLPTQGQEKPRAGDVVRAVSAITMAQPQNKRNKRVRIEGEVQRPGEYLLAPGASLADAVKAAGGLTPGAYLFGTELNRDSVRLQQEQNYDRALRDLETEFTRKASTQKATTSDEAAAQTAQAANSTRLIERLRKVRPTGRIVLQMTPNASTLPDLALEDGDRLLIPSRPNTIGVFGSVFNGGSFLYGEGRTVRDFLQLAGGATRGADTASIFVLRANGSVLSARQESGWILSGNGLDASSALPGDTIFVPEELNKTTITQAAREWTQIFYQFGLGAAGLKVLKD</sequence>
<dbReference type="PANTHER" id="PTHR33619:SF3">
    <property type="entry name" value="POLYSACCHARIDE EXPORT PROTEIN GFCE-RELATED"/>
    <property type="match status" value="1"/>
</dbReference>
<dbReference type="Gene3D" id="3.10.560.10">
    <property type="entry name" value="Outer membrane lipoprotein wza domain like"/>
    <property type="match status" value="4"/>
</dbReference>
<protein>
    <submittedName>
        <fullName evidence="6">Protein involved in polysaccharide export with SLBB domain</fullName>
    </submittedName>
</protein>
<evidence type="ECO:0000313" key="7">
    <source>
        <dbReference type="Proteomes" id="UP001180825"/>
    </source>
</evidence>
<evidence type="ECO:0000259" key="5">
    <source>
        <dbReference type="Pfam" id="PF10531"/>
    </source>
</evidence>
<dbReference type="InterPro" id="IPR049712">
    <property type="entry name" value="Poly_export"/>
</dbReference>
<dbReference type="InterPro" id="IPR003715">
    <property type="entry name" value="Poly_export_N"/>
</dbReference>
<dbReference type="RefSeq" id="WP_310331375.1">
    <property type="nucleotide sequence ID" value="NZ_JAVDXV010000008.1"/>
</dbReference>
<comment type="caution">
    <text evidence="6">The sequence shown here is derived from an EMBL/GenBank/DDBJ whole genome shotgun (WGS) entry which is preliminary data.</text>
</comment>
<evidence type="ECO:0000256" key="2">
    <source>
        <dbReference type="SAM" id="MobiDB-lite"/>
    </source>
</evidence>
<feature type="domain" description="Soluble ligand binding" evidence="5">
    <location>
        <begin position="235"/>
        <end position="287"/>
    </location>
</feature>
<accession>A0ABU2AC20</accession>
<dbReference type="Pfam" id="PF02563">
    <property type="entry name" value="Poly_export"/>
    <property type="match status" value="1"/>
</dbReference>
<evidence type="ECO:0000313" key="6">
    <source>
        <dbReference type="EMBL" id="MDR7334740.1"/>
    </source>
</evidence>
<feature type="domain" description="Soluble ligand binding" evidence="5">
    <location>
        <begin position="319"/>
        <end position="363"/>
    </location>
</feature>
<feature type="domain" description="Soluble ligand binding" evidence="5">
    <location>
        <begin position="409"/>
        <end position="444"/>
    </location>
</feature>
<keyword evidence="7" id="KW-1185">Reference proteome</keyword>
<keyword evidence="1 3" id="KW-0732">Signal</keyword>
<dbReference type="Proteomes" id="UP001180825">
    <property type="component" value="Unassembled WGS sequence"/>
</dbReference>
<organism evidence="6 7">
    <name type="scientific">Roseateles asaccharophilus</name>
    <dbReference type="NCBI Taxonomy" id="582607"/>
    <lineage>
        <taxon>Bacteria</taxon>
        <taxon>Pseudomonadati</taxon>
        <taxon>Pseudomonadota</taxon>
        <taxon>Betaproteobacteria</taxon>
        <taxon>Burkholderiales</taxon>
        <taxon>Sphaerotilaceae</taxon>
        <taxon>Roseateles</taxon>
    </lineage>
</organism>
<feature type="compositionally biased region" description="Basic and acidic residues" evidence="2">
    <location>
        <begin position="72"/>
        <end position="105"/>
    </location>
</feature>
<dbReference type="EMBL" id="JAVDXV010000008">
    <property type="protein sequence ID" value="MDR7334740.1"/>
    <property type="molecule type" value="Genomic_DNA"/>
</dbReference>
<evidence type="ECO:0000256" key="3">
    <source>
        <dbReference type="SAM" id="SignalP"/>
    </source>
</evidence>
<evidence type="ECO:0000256" key="1">
    <source>
        <dbReference type="ARBA" id="ARBA00022729"/>
    </source>
</evidence>
<dbReference type="InterPro" id="IPR019554">
    <property type="entry name" value="Soluble_ligand-bd"/>
</dbReference>
<dbReference type="PANTHER" id="PTHR33619">
    <property type="entry name" value="POLYSACCHARIDE EXPORT PROTEIN GFCE-RELATED"/>
    <property type="match status" value="1"/>
</dbReference>
<feature type="domain" description="Soluble ligand binding" evidence="5">
    <location>
        <begin position="547"/>
        <end position="594"/>
    </location>
</feature>
<feature type="chain" id="PRO_5047062263" evidence="3">
    <location>
        <begin position="39"/>
        <end position="658"/>
    </location>
</feature>
<proteinExistence type="predicted"/>
<feature type="signal peptide" evidence="3">
    <location>
        <begin position="1"/>
        <end position="38"/>
    </location>
</feature>
<evidence type="ECO:0000259" key="4">
    <source>
        <dbReference type="Pfam" id="PF02563"/>
    </source>
</evidence>
<dbReference type="Pfam" id="PF10531">
    <property type="entry name" value="SLBB"/>
    <property type="match status" value="4"/>
</dbReference>
<feature type="domain" description="Polysaccharide export protein N-terminal" evidence="4">
    <location>
        <begin position="154"/>
        <end position="227"/>
    </location>
</feature>
<name>A0ABU2AC20_9BURK</name>
<reference evidence="6 7" key="1">
    <citation type="submission" date="2023-07" db="EMBL/GenBank/DDBJ databases">
        <title>Sorghum-associated microbial communities from plants grown in Nebraska, USA.</title>
        <authorList>
            <person name="Schachtman D."/>
        </authorList>
    </citation>
    <scope>NUCLEOTIDE SEQUENCE [LARGE SCALE GENOMIC DNA]</scope>
    <source>
        <strain evidence="6 7">BE316</strain>
    </source>
</reference>
<gene>
    <name evidence="6" type="ORF">J2X21_003904</name>
</gene>